<evidence type="ECO:0000313" key="2">
    <source>
        <dbReference type="EMBL" id="MDT0323940.1"/>
    </source>
</evidence>
<dbReference type="InterPro" id="IPR036396">
    <property type="entry name" value="Cyt_P450_sf"/>
</dbReference>
<dbReference type="Gene3D" id="1.10.630.10">
    <property type="entry name" value="Cytochrome P450"/>
    <property type="match status" value="1"/>
</dbReference>
<protein>
    <submittedName>
        <fullName evidence="2">Cytochrome P450</fullName>
    </submittedName>
</protein>
<accession>A0ABU2M257</accession>
<name>A0ABU2M257_9ACTN</name>
<dbReference type="EMBL" id="JAVREM010000375">
    <property type="protein sequence ID" value="MDT0323940.1"/>
    <property type="molecule type" value="Genomic_DNA"/>
</dbReference>
<proteinExistence type="inferred from homology"/>
<gene>
    <name evidence="2" type="ORF">RNC47_37165</name>
</gene>
<dbReference type="PANTHER" id="PTHR46696:SF6">
    <property type="entry name" value="P450, PUTATIVE (EUROFUNG)-RELATED"/>
    <property type="match status" value="1"/>
</dbReference>
<feature type="non-terminal residue" evidence="2">
    <location>
        <position position="114"/>
    </location>
</feature>
<dbReference type="PANTHER" id="PTHR46696">
    <property type="entry name" value="P450, PUTATIVE (EUROFUNG)-RELATED"/>
    <property type="match status" value="1"/>
</dbReference>
<comment type="caution">
    <text evidence="2">The sequence shown here is derived from an EMBL/GenBank/DDBJ whole genome shotgun (WGS) entry which is preliminary data.</text>
</comment>
<dbReference type="PRINTS" id="PR00359">
    <property type="entry name" value="BP450"/>
</dbReference>
<dbReference type="InterPro" id="IPR002397">
    <property type="entry name" value="Cyt_P450_B"/>
</dbReference>
<comment type="similarity">
    <text evidence="1">Belongs to the cytochrome P450 family.</text>
</comment>
<reference evidence="3" key="1">
    <citation type="submission" date="2023-07" db="EMBL/GenBank/DDBJ databases">
        <title>30 novel species of actinomycetes from the DSMZ collection.</title>
        <authorList>
            <person name="Nouioui I."/>
        </authorList>
    </citation>
    <scope>NUCLEOTIDE SEQUENCE [LARGE SCALE GENOMIC DNA]</scope>
    <source>
        <strain evidence="3">DSM 44918</strain>
    </source>
</reference>
<dbReference type="SUPFAM" id="SSF48264">
    <property type="entry name" value="Cytochrome P450"/>
    <property type="match status" value="1"/>
</dbReference>
<sequence>MVDKFFSPRSMAAIEPELRHQVGDLIDGIVASGDTCEVVGALAIPYPSQVFLTLFGLPLEDRDRLIGWKDAILQFSEADSPEPTPEVLMQAAEMYGYLFEHLTHRRDNQGYDLL</sequence>
<organism evidence="2 3">
    <name type="scientific">Streptomyces millisiae</name>
    <dbReference type="NCBI Taxonomy" id="3075542"/>
    <lineage>
        <taxon>Bacteria</taxon>
        <taxon>Bacillati</taxon>
        <taxon>Actinomycetota</taxon>
        <taxon>Actinomycetes</taxon>
        <taxon>Kitasatosporales</taxon>
        <taxon>Streptomycetaceae</taxon>
        <taxon>Streptomyces</taxon>
    </lineage>
</organism>
<evidence type="ECO:0000313" key="3">
    <source>
        <dbReference type="Proteomes" id="UP001183420"/>
    </source>
</evidence>
<dbReference type="Proteomes" id="UP001183420">
    <property type="component" value="Unassembled WGS sequence"/>
</dbReference>
<evidence type="ECO:0000256" key="1">
    <source>
        <dbReference type="ARBA" id="ARBA00010617"/>
    </source>
</evidence>
<keyword evidence="3" id="KW-1185">Reference proteome</keyword>